<dbReference type="Proteomes" id="UP000474802">
    <property type="component" value="Unassembled WGS sequence"/>
</dbReference>
<dbReference type="EMBL" id="JAALFG010000006">
    <property type="protein sequence ID" value="NGP19420.1"/>
    <property type="molecule type" value="Genomic_DNA"/>
</dbReference>
<keyword evidence="1" id="KW-0732">Signal</keyword>
<evidence type="ECO:0000256" key="1">
    <source>
        <dbReference type="SAM" id="SignalP"/>
    </source>
</evidence>
<comment type="caution">
    <text evidence="4">The sequence shown here is derived from an EMBL/GenBank/DDBJ whole genome shotgun (WGS) entry which is preliminary data.</text>
</comment>
<feature type="domain" description="Lysozyme inhibitor LprI-like N-terminal" evidence="2">
    <location>
        <begin position="30"/>
        <end position="118"/>
    </location>
</feature>
<reference evidence="4 5" key="1">
    <citation type="submission" date="2020-02" db="EMBL/GenBank/DDBJ databases">
        <authorList>
            <person name="Khan S.A."/>
            <person name="Jeon C.O."/>
            <person name="Chun B.H."/>
        </authorList>
    </citation>
    <scope>NUCLEOTIDE SEQUENCE [LARGE SCALE GENOMIC DNA]</scope>
    <source>
        <strain evidence="4 5">H239</strain>
    </source>
</reference>
<dbReference type="InterPro" id="IPR037126">
    <property type="entry name" value="PdaC/RsiV-like_sf"/>
</dbReference>
<accession>A0A6M1SQJ0</accession>
<evidence type="ECO:0000259" key="2">
    <source>
        <dbReference type="Pfam" id="PF07007"/>
    </source>
</evidence>
<dbReference type="Pfam" id="PF07007">
    <property type="entry name" value="LprI"/>
    <property type="match status" value="1"/>
</dbReference>
<dbReference type="PANTHER" id="PTHR37549:SF1">
    <property type="entry name" value="LIPOPROTEIN LPRI"/>
    <property type="match status" value="1"/>
</dbReference>
<dbReference type="RefSeq" id="WP_164535667.1">
    <property type="nucleotide sequence ID" value="NZ_JAALFG010000006.1"/>
</dbReference>
<feature type="chain" id="PRO_5026879384" evidence="1">
    <location>
        <begin position="25"/>
        <end position="343"/>
    </location>
</feature>
<dbReference type="InterPro" id="IPR009739">
    <property type="entry name" value="LprI-like_N"/>
</dbReference>
<dbReference type="GO" id="GO:0005576">
    <property type="term" value="C:extracellular region"/>
    <property type="evidence" value="ECO:0007669"/>
    <property type="project" value="TreeGrafter"/>
</dbReference>
<dbReference type="PANTHER" id="PTHR37549">
    <property type="entry name" value="LIPOPROTEIN LPRI"/>
    <property type="match status" value="1"/>
</dbReference>
<feature type="domain" description="DUF3298" evidence="3">
    <location>
        <begin position="248"/>
        <end position="326"/>
    </location>
</feature>
<dbReference type="InterPro" id="IPR052755">
    <property type="entry name" value="Lysozyme_Inhibitor_LprI"/>
</dbReference>
<dbReference type="Gene3D" id="1.20.1270.180">
    <property type="match status" value="1"/>
</dbReference>
<feature type="signal peptide" evidence="1">
    <location>
        <begin position="1"/>
        <end position="24"/>
    </location>
</feature>
<dbReference type="Gene3D" id="3.90.640.20">
    <property type="entry name" value="Heat-shock cognate protein, ATPase"/>
    <property type="match status" value="1"/>
</dbReference>
<sequence>MIRFVALTTMFLAGLTVPSLPVMAASFDCSKAGTPFEHAICDSDELSAADERLSRTYATAAGGLSDAASGDLRSGQREWLTYAQRACTMDAEPMTSGKYGEEGVSCLVDLFKSRAQVLETSRMIQGLRFYPMSQYEALPDPENKGDAYWGVAEHELSIVQLDGDEPFAAAFNALVRAERETMQGGDEDVASHASSDTSNSISVKEVAGTGRITLDVSTYWYGHGAAHGNYTLSYLHFLTDEARFLKAEDFFTGKKWKQALSDLTIAALEREHGENLMMDGTEYIEDTVADPTSWDLSNPYGLVIQFQPYQVAAYAYGAPTATVSWDDLEPYLTEGSNSIRFGF</sequence>
<organism evidence="4 5">
    <name type="scientific">Devosia aurantiaca</name>
    <dbReference type="NCBI Taxonomy" id="2714858"/>
    <lineage>
        <taxon>Bacteria</taxon>
        <taxon>Pseudomonadati</taxon>
        <taxon>Pseudomonadota</taxon>
        <taxon>Alphaproteobacteria</taxon>
        <taxon>Hyphomicrobiales</taxon>
        <taxon>Devosiaceae</taxon>
        <taxon>Devosia</taxon>
    </lineage>
</organism>
<dbReference type="AlphaFoldDB" id="A0A6M1SQJ0"/>
<dbReference type="InterPro" id="IPR021729">
    <property type="entry name" value="DUF3298"/>
</dbReference>
<gene>
    <name evidence="4" type="ORF">G5575_18845</name>
</gene>
<evidence type="ECO:0000313" key="5">
    <source>
        <dbReference type="Proteomes" id="UP000474802"/>
    </source>
</evidence>
<evidence type="ECO:0000259" key="3">
    <source>
        <dbReference type="Pfam" id="PF11738"/>
    </source>
</evidence>
<name>A0A6M1SQJ0_9HYPH</name>
<keyword evidence="5" id="KW-1185">Reference proteome</keyword>
<protein>
    <submittedName>
        <fullName evidence="4">DUF1311 domain-containing protein</fullName>
    </submittedName>
</protein>
<proteinExistence type="predicted"/>
<evidence type="ECO:0000313" key="4">
    <source>
        <dbReference type="EMBL" id="NGP19420.1"/>
    </source>
</evidence>
<dbReference type="Pfam" id="PF11738">
    <property type="entry name" value="DUF3298"/>
    <property type="match status" value="1"/>
</dbReference>
<reference evidence="4 5" key="2">
    <citation type="submission" date="2020-03" db="EMBL/GenBank/DDBJ databases">
        <title>Devosia chinhatensis sp. nov., isolated from a hexachlorocyclohexane (HCH) dump site in India.</title>
        <authorList>
            <person name="Kumar M."/>
            <person name="Lal R."/>
        </authorList>
    </citation>
    <scope>NUCLEOTIDE SEQUENCE [LARGE SCALE GENOMIC DNA]</scope>
    <source>
        <strain evidence="4 5">H239</strain>
    </source>
</reference>